<evidence type="ECO:0000313" key="1">
    <source>
        <dbReference type="EMBL" id="CAJ2679653.1"/>
    </source>
</evidence>
<comment type="caution">
    <text evidence="1">The sequence shown here is derived from an EMBL/GenBank/DDBJ whole genome shotgun (WGS) entry which is preliminary data.</text>
</comment>
<keyword evidence="2" id="KW-1185">Reference proteome</keyword>
<name>A0ACB0MFD0_TRIPR</name>
<dbReference type="EMBL" id="CASHSV030000823">
    <property type="protein sequence ID" value="CAJ2679653.1"/>
    <property type="molecule type" value="Genomic_DNA"/>
</dbReference>
<organism evidence="1 2">
    <name type="scientific">Trifolium pratense</name>
    <name type="common">Red clover</name>
    <dbReference type="NCBI Taxonomy" id="57577"/>
    <lineage>
        <taxon>Eukaryota</taxon>
        <taxon>Viridiplantae</taxon>
        <taxon>Streptophyta</taxon>
        <taxon>Embryophyta</taxon>
        <taxon>Tracheophyta</taxon>
        <taxon>Spermatophyta</taxon>
        <taxon>Magnoliopsida</taxon>
        <taxon>eudicotyledons</taxon>
        <taxon>Gunneridae</taxon>
        <taxon>Pentapetalae</taxon>
        <taxon>rosids</taxon>
        <taxon>fabids</taxon>
        <taxon>Fabales</taxon>
        <taxon>Fabaceae</taxon>
        <taxon>Papilionoideae</taxon>
        <taxon>50 kb inversion clade</taxon>
        <taxon>NPAAA clade</taxon>
        <taxon>Hologalegina</taxon>
        <taxon>IRL clade</taxon>
        <taxon>Trifolieae</taxon>
        <taxon>Trifolium</taxon>
    </lineage>
</organism>
<dbReference type="Proteomes" id="UP001177021">
    <property type="component" value="Unassembled WGS sequence"/>
</dbReference>
<evidence type="ECO:0000313" key="2">
    <source>
        <dbReference type="Proteomes" id="UP001177021"/>
    </source>
</evidence>
<gene>
    <name evidence="1" type="ORF">MILVUS5_LOCUS41699</name>
</gene>
<accession>A0ACB0MFD0</accession>
<reference evidence="1" key="1">
    <citation type="submission" date="2023-10" db="EMBL/GenBank/DDBJ databases">
        <authorList>
            <person name="Rodriguez Cubillos JULIANA M."/>
            <person name="De Vega J."/>
        </authorList>
    </citation>
    <scope>NUCLEOTIDE SEQUENCE</scope>
</reference>
<sequence length="101" mass="11576">MINLKWWSVLSMDESYRPRPSYPALLSGFVEKWHEETNNFCVPIREMTVALDNMSCLLNLSIEGRLLDSTPIAVLEDAEQEIFQTKGAHAFIVLTLEKHVP</sequence>
<protein>
    <submittedName>
        <fullName evidence="1">Uncharacterized protein</fullName>
    </submittedName>
</protein>
<proteinExistence type="predicted"/>